<dbReference type="Pfam" id="PF21788">
    <property type="entry name" value="TNP-like_GBD"/>
    <property type="match status" value="1"/>
</dbReference>
<dbReference type="GO" id="GO:0008270">
    <property type="term" value="F:zinc ion binding"/>
    <property type="evidence" value="ECO:0007669"/>
    <property type="project" value="UniProtKB-KW"/>
</dbReference>
<dbReference type="PANTHER" id="PTHR47577">
    <property type="entry name" value="THAP DOMAIN-CONTAINING PROTEIN 6"/>
    <property type="match status" value="1"/>
</dbReference>
<dbReference type="EMBL" id="CAACVG010006595">
    <property type="protein sequence ID" value="VEN40688.1"/>
    <property type="molecule type" value="Genomic_DNA"/>
</dbReference>
<keyword evidence="1" id="KW-0479">Metal-binding</keyword>
<dbReference type="GO" id="GO:0003677">
    <property type="term" value="F:DNA binding"/>
    <property type="evidence" value="ECO:0007669"/>
    <property type="project" value="UniProtKB-UniRule"/>
</dbReference>
<dbReference type="SMART" id="SM00980">
    <property type="entry name" value="THAP"/>
    <property type="match status" value="1"/>
</dbReference>
<accession>A0A653BYI7</accession>
<reference evidence="7 8" key="1">
    <citation type="submission" date="2019-01" db="EMBL/GenBank/DDBJ databases">
        <authorList>
            <person name="Sayadi A."/>
        </authorList>
    </citation>
    <scope>NUCLEOTIDE SEQUENCE [LARGE SCALE GENOMIC DNA]</scope>
</reference>
<dbReference type="InterPro" id="IPR048365">
    <property type="entry name" value="TNP-like_RNaseH_N"/>
</dbReference>
<evidence type="ECO:0000256" key="5">
    <source>
        <dbReference type="PROSITE-ProRule" id="PRU00309"/>
    </source>
</evidence>
<proteinExistence type="predicted"/>
<dbReference type="InterPro" id="IPR048367">
    <property type="entry name" value="TNP-like_RNaseH_C"/>
</dbReference>
<sequence>MSLTTASGYLARVKRACKYPSCLSKYYSTTNTDHINKKFHRFPKDPVISGKWKDICKISADKDCSHFYICDDHFDERDYINANLKLTSGSVPRSPSKCRKTTTTTFNVETMSNIENVPNNNDNVWSTVTEVLPDVGNETVVRSVIENSECTMVGAVSDHNYSSLNTTSSHSKLAFSDKYSFLSEKTGILQKSGLSKSDLTPQEEIMYQVHRNTLSKLSKLRNSLKQKNSDLMALRNLYNDGRFQFIEESLNDVTKNFINSQLRNVTCAPTAHRWTIQDKAFALSLYKRSPKLYRYLKIHFQLPSISVLKKVLSSVPFNCGLIKPVMDYLKLQSEQMDELDKCCTLIFDEVSLTSGLYYDSNKQTFFGYEDLGFLGRSRGTANHALVFMIRGIKTNYKMPVAFFFTKNSIATDKLKQIIIHIIEEIQSVGFNIVATVCDQGSTNRAAITALTKEHTDEKPSQYHFVVNNQKIVTIFDVPHLLKNTRNALQSCNIEFQSNKVAKFKYIEQAFQIDRTERTYRCLPKLKESFFNSRDSFLKMKVKVAAQQLSNSVAAAIETFCSNTSMPAEALFTAEFVSLIDTLFDSLNSSSAYSQSGKKFRSALSNDSPHIEFWSNLLPKFSEWKLFDKETGKLHTAYKFIEGWQISIRAVMVLWSNLKEKGFKYLLLRTLNQDPLENLFGQIQQHGITNTNPTCYQFIAALKTVIINNFGVPLSKQGNCEEDYCKSVGDFSQFLQNYAAEEIDTEETSDRSILDSSEAEIISGEASAYVAGYFLNKINIPDCSLCKQSLFADDASGKHLFVMFKEVDDVTRLKYAHDQIINLVDTIHTSLYHFLDQNGHLTNIENRFKTYLKEKSLIHVNYLCTEHNCLDQIIDKCVRINLYKYVRDQKVLKRVSDGHSKKLKKFKAL</sequence>
<evidence type="ECO:0000313" key="8">
    <source>
        <dbReference type="Proteomes" id="UP000410492"/>
    </source>
</evidence>
<dbReference type="InterPro" id="IPR006612">
    <property type="entry name" value="THAP_Znf"/>
</dbReference>
<dbReference type="Gene3D" id="6.20.210.20">
    <property type="entry name" value="THAP domain"/>
    <property type="match status" value="1"/>
</dbReference>
<dbReference type="Proteomes" id="UP000410492">
    <property type="component" value="Unassembled WGS sequence"/>
</dbReference>
<evidence type="ECO:0000256" key="1">
    <source>
        <dbReference type="ARBA" id="ARBA00022723"/>
    </source>
</evidence>
<dbReference type="Pfam" id="PF12017">
    <property type="entry name" value="Tnp_P_element"/>
    <property type="match status" value="1"/>
</dbReference>
<dbReference type="InterPro" id="IPR038441">
    <property type="entry name" value="THAP_Znf_sf"/>
</dbReference>
<dbReference type="AlphaFoldDB" id="A0A653BYI7"/>
<dbReference type="PANTHER" id="PTHR47577:SF2">
    <property type="entry name" value="THAP DOMAIN CONTAINING 9"/>
    <property type="match status" value="1"/>
</dbReference>
<keyword evidence="3" id="KW-0862">Zinc</keyword>
<evidence type="ECO:0000259" key="6">
    <source>
        <dbReference type="PROSITE" id="PS50950"/>
    </source>
</evidence>
<feature type="domain" description="THAP-type" evidence="6">
    <location>
        <begin position="13"/>
        <end position="95"/>
    </location>
</feature>
<dbReference type="InterPro" id="IPR048366">
    <property type="entry name" value="TNP-like_GBD"/>
</dbReference>
<name>A0A653BYI7_CALMS</name>
<dbReference type="OrthoDB" id="6768659at2759"/>
<keyword evidence="8" id="KW-1185">Reference proteome</keyword>
<gene>
    <name evidence="7" type="ORF">CALMAC_LOCUS4772</name>
</gene>
<dbReference type="InterPro" id="IPR021896">
    <property type="entry name" value="THAP9-like_HTH"/>
</dbReference>
<evidence type="ECO:0000313" key="7">
    <source>
        <dbReference type="EMBL" id="VEN40688.1"/>
    </source>
</evidence>
<protein>
    <recommendedName>
        <fullName evidence="6">THAP-type domain-containing protein</fullName>
    </recommendedName>
</protein>
<evidence type="ECO:0000256" key="2">
    <source>
        <dbReference type="ARBA" id="ARBA00022771"/>
    </source>
</evidence>
<evidence type="ECO:0000256" key="3">
    <source>
        <dbReference type="ARBA" id="ARBA00022833"/>
    </source>
</evidence>
<dbReference type="SMART" id="SM00692">
    <property type="entry name" value="DM3"/>
    <property type="match status" value="1"/>
</dbReference>
<keyword evidence="2 5" id="KW-0863">Zinc-finger</keyword>
<dbReference type="Pfam" id="PF21789">
    <property type="entry name" value="TNP-like_RNaseH_C"/>
    <property type="match status" value="1"/>
</dbReference>
<organism evidence="7 8">
    <name type="scientific">Callosobruchus maculatus</name>
    <name type="common">Southern cowpea weevil</name>
    <name type="synonym">Pulse bruchid</name>
    <dbReference type="NCBI Taxonomy" id="64391"/>
    <lineage>
        <taxon>Eukaryota</taxon>
        <taxon>Metazoa</taxon>
        <taxon>Ecdysozoa</taxon>
        <taxon>Arthropoda</taxon>
        <taxon>Hexapoda</taxon>
        <taxon>Insecta</taxon>
        <taxon>Pterygota</taxon>
        <taxon>Neoptera</taxon>
        <taxon>Endopterygota</taxon>
        <taxon>Coleoptera</taxon>
        <taxon>Polyphaga</taxon>
        <taxon>Cucujiformia</taxon>
        <taxon>Chrysomeloidea</taxon>
        <taxon>Chrysomelidae</taxon>
        <taxon>Bruchinae</taxon>
        <taxon>Bruchini</taxon>
        <taxon>Callosobruchus</taxon>
    </lineage>
</organism>
<dbReference type="PROSITE" id="PS50950">
    <property type="entry name" value="ZF_THAP"/>
    <property type="match status" value="1"/>
</dbReference>
<dbReference type="Pfam" id="PF05485">
    <property type="entry name" value="THAP"/>
    <property type="match status" value="1"/>
</dbReference>
<keyword evidence="4 5" id="KW-0238">DNA-binding</keyword>
<dbReference type="SUPFAM" id="SSF57716">
    <property type="entry name" value="Glucocorticoid receptor-like (DNA-binding domain)"/>
    <property type="match status" value="1"/>
</dbReference>
<dbReference type="Pfam" id="PF21787">
    <property type="entry name" value="TNP-like_RNaseH_N"/>
    <property type="match status" value="1"/>
</dbReference>
<evidence type="ECO:0000256" key="4">
    <source>
        <dbReference type="ARBA" id="ARBA00023125"/>
    </source>
</evidence>